<evidence type="ECO:0000259" key="6">
    <source>
        <dbReference type="PROSITE" id="PS50928"/>
    </source>
</evidence>
<feature type="transmembrane region" description="Helical" evidence="5">
    <location>
        <begin position="535"/>
        <end position="557"/>
    </location>
</feature>
<feature type="transmembrane region" description="Helical" evidence="5">
    <location>
        <begin position="40"/>
        <end position="61"/>
    </location>
</feature>
<dbReference type="CDD" id="cd06261">
    <property type="entry name" value="TM_PBP2"/>
    <property type="match status" value="1"/>
</dbReference>
<evidence type="ECO:0000256" key="1">
    <source>
        <dbReference type="ARBA" id="ARBA00004651"/>
    </source>
</evidence>
<dbReference type="Pfam" id="PF00528">
    <property type="entry name" value="BPD_transp_1"/>
    <property type="match status" value="1"/>
</dbReference>
<evidence type="ECO:0000256" key="4">
    <source>
        <dbReference type="ARBA" id="ARBA00023136"/>
    </source>
</evidence>
<dbReference type="SUPFAM" id="SSF50978">
    <property type="entry name" value="WD40 repeat-like"/>
    <property type="match status" value="1"/>
</dbReference>
<keyword evidence="5" id="KW-0813">Transport</keyword>
<dbReference type="EMBL" id="JAAGSC010000044">
    <property type="protein sequence ID" value="NDY96929.1"/>
    <property type="molecule type" value="Genomic_DNA"/>
</dbReference>
<name>A0A845VID6_9GAMM</name>
<dbReference type="Proteomes" id="UP000484885">
    <property type="component" value="Unassembled WGS sequence"/>
</dbReference>
<evidence type="ECO:0000256" key="5">
    <source>
        <dbReference type="RuleBase" id="RU363032"/>
    </source>
</evidence>
<dbReference type="PANTHER" id="PTHR42727">
    <property type="entry name" value="PHOSPHATE TRANSPORT SYSTEM PERMEASE PROTEIN"/>
    <property type="match status" value="1"/>
</dbReference>
<dbReference type="InterPro" id="IPR000515">
    <property type="entry name" value="MetI-like"/>
</dbReference>
<proteinExistence type="inferred from homology"/>
<keyword evidence="3 5" id="KW-1133">Transmembrane helix</keyword>
<dbReference type="RefSeq" id="WP_164212310.1">
    <property type="nucleotide sequence ID" value="NZ_JAAGSC010000044.1"/>
</dbReference>
<evidence type="ECO:0000313" key="7">
    <source>
        <dbReference type="EMBL" id="NDY96929.1"/>
    </source>
</evidence>
<comment type="similarity">
    <text evidence="5">Belongs to the binding-protein-dependent transport system permease family.</text>
</comment>
<evidence type="ECO:0000313" key="8">
    <source>
        <dbReference type="Proteomes" id="UP000484885"/>
    </source>
</evidence>
<dbReference type="PANTHER" id="PTHR42727:SF1">
    <property type="entry name" value="PHOSPHATE TRANSPORT SYSTEM PERMEASE"/>
    <property type="match status" value="1"/>
</dbReference>
<dbReference type="InterPro" id="IPR015943">
    <property type="entry name" value="WD40/YVTN_repeat-like_dom_sf"/>
</dbReference>
<keyword evidence="2 5" id="KW-0812">Transmembrane</keyword>
<dbReference type="GO" id="GO:0055085">
    <property type="term" value="P:transmembrane transport"/>
    <property type="evidence" value="ECO:0007669"/>
    <property type="project" value="InterPro"/>
</dbReference>
<comment type="caution">
    <text evidence="7">The sequence shown here is derived from an EMBL/GenBank/DDBJ whole genome shotgun (WGS) entry which is preliminary data.</text>
</comment>
<feature type="transmembrane region" description="Helical" evidence="5">
    <location>
        <begin position="660"/>
        <end position="685"/>
    </location>
</feature>
<keyword evidence="8" id="KW-1185">Reference proteome</keyword>
<feature type="transmembrane region" description="Helical" evidence="5">
    <location>
        <begin position="734"/>
        <end position="755"/>
    </location>
</feature>
<feature type="transmembrane region" description="Helical" evidence="5">
    <location>
        <begin position="577"/>
        <end position="600"/>
    </location>
</feature>
<dbReference type="SUPFAM" id="SSF161098">
    <property type="entry name" value="MetI-like"/>
    <property type="match status" value="2"/>
</dbReference>
<dbReference type="AlphaFoldDB" id="A0A845VID6"/>
<reference evidence="7 8" key="1">
    <citation type="submission" date="2020-02" db="EMBL/GenBank/DDBJ databases">
        <authorList>
            <person name="Zhang X.-Y."/>
        </authorList>
    </citation>
    <scope>NUCLEOTIDE SEQUENCE [LARGE SCALE GENOMIC DNA]</scope>
    <source>
        <strain evidence="7 8">C33</strain>
    </source>
</reference>
<sequence>MTNSVNRTSEALSDSSYLPSREAMARRRQRRYLADGAARWMVRAGGGGVVIALALIFVYLFSEVVPLLRGATVEPAYSYELPAGASEETPLLGLERYGEIVMRYSASGRLFYFERDTGALLEEIDLNIPPGVSVTSFGNGEPRSRRTVFGLSDGTAIVVDHEFELQFPEEGVRVVAPAPVFPVGDAPVVVDEDGVALTAITVQAAREDIGVAAQSADGRMLFVRYQVKTNFMTGDQQIERRAYELPTLLEPVEHLQLSANLWNLIGADQQGNLIYWDISRPGDALLRDRQIASEAGEQITAMQFLNGTFSFVVGTSSGRLAQWFLVRDETEDAGDNIFFLEQAREFSRHDGAITAIQPEYSRKGFVAVDDSGGLGIHYGTSARTLYLKQVSDRPLTAVAVSPVNNHVVAQDDQGRIHGFSVWNEHPEYSLKALWGKVWYEGRSDPEYVWQASSGSDAFEPKYSMVPLTIGTLKAAFFAMLFAMPLAIAGAIYTAYFMSPRLRGFVKPTIEVMEALPTVILGFLAGLWLAPFIENHIPVVFTVLVGLPVAFLLVAYLFSRLPRHVRNRVPPGWEAVFLLPVIVGVTWLMVSLSPLIEIWFFDGSMRQWFTDIGITYDQRNALVVGIAMGFAVIPTIFSIAEDAVFTVPKHLTQGSLALGATAWQTVTMVVLLTASPGIFSAVMIGFGRAVGETMIVLMATGNSPVLNFNIFEGMRTLSANIAVELPETAVGSTHFRILFLAGLVLFAITFVVNTIAEIVRQRLRARYSNL</sequence>
<dbReference type="GO" id="GO:0005886">
    <property type="term" value="C:plasma membrane"/>
    <property type="evidence" value="ECO:0007669"/>
    <property type="project" value="UniProtKB-SubCell"/>
</dbReference>
<keyword evidence="4 5" id="KW-0472">Membrane</keyword>
<feature type="transmembrane region" description="Helical" evidence="5">
    <location>
        <begin position="474"/>
        <end position="497"/>
    </location>
</feature>
<dbReference type="InterPro" id="IPR035906">
    <property type="entry name" value="MetI-like_sf"/>
</dbReference>
<evidence type="ECO:0000256" key="2">
    <source>
        <dbReference type="ARBA" id="ARBA00022692"/>
    </source>
</evidence>
<feature type="transmembrane region" description="Helical" evidence="5">
    <location>
        <begin position="620"/>
        <end position="639"/>
    </location>
</feature>
<dbReference type="Gene3D" id="2.130.10.10">
    <property type="entry name" value="YVTN repeat-like/Quinoprotein amine dehydrogenase"/>
    <property type="match status" value="1"/>
</dbReference>
<feature type="transmembrane region" description="Helical" evidence="5">
    <location>
        <begin position="509"/>
        <end position="529"/>
    </location>
</feature>
<protein>
    <submittedName>
        <fullName evidence="7">ABC transporter permease subunit</fullName>
    </submittedName>
</protein>
<dbReference type="Gene3D" id="1.10.3720.10">
    <property type="entry name" value="MetI-like"/>
    <property type="match status" value="2"/>
</dbReference>
<dbReference type="PROSITE" id="PS50928">
    <property type="entry name" value="ABC_TM1"/>
    <property type="match status" value="1"/>
</dbReference>
<gene>
    <name evidence="7" type="ORF">G3I74_14445</name>
</gene>
<dbReference type="InterPro" id="IPR036322">
    <property type="entry name" value="WD40_repeat_dom_sf"/>
</dbReference>
<accession>A0A845VID6</accession>
<feature type="domain" description="ABC transmembrane type-1" evidence="6">
    <location>
        <begin position="468"/>
        <end position="755"/>
    </location>
</feature>
<comment type="subcellular location">
    <subcellularLocation>
        <location evidence="1 5">Cell membrane</location>
        <topology evidence="1 5">Multi-pass membrane protein</topology>
    </subcellularLocation>
</comment>
<evidence type="ECO:0000256" key="3">
    <source>
        <dbReference type="ARBA" id="ARBA00022989"/>
    </source>
</evidence>
<organism evidence="7 8">
    <name type="scientific">Wenzhouxiangella limi</name>
    <dbReference type="NCBI Taxonomy" id="2707351"/>
    <lineage>
        <taxon>Bacteria</taxon>
        <taxon>Pseudomonadati</taxon>
        <taxon>Pseudomonadota</taxon>
        <taxon>Gammaproteobacteria</taxon>
        <taxon>Chromatiales</taxon>
        <taxon>Wenzhouxiangellaceae</taxon>
        <taxon>Wenzhouxiangella</taxon>
    </lineage>
</organism>